<name>A0ABX6L5P3_9GAMM</name>
<dbReference type="RefSeq" id="WP_107168070.1">
    <property type="nucleotide sequence ID" value="NZ_CP038498.1"/>
</dbReference>
<gene>
    <name evidence="1" type="ORF">E2566_17665</name>
</gene>
<evidence type="ECO:0000313" key="2">
    <source>
        <dbReference type="Proteomes" id="UP000502681"/>
    </source>
</evidence>
<protein>
    <recommendedName>
        <fullName evidence="3">HNH endonuclease</fullName>
    </recommendedName>
</protein>
<dbReference type="Proteomes" id="UP000502681">
    <property type="component" value="Chromosome"/>
</dbReference>
<accession>A0ABX6L5P3</accession>
<evidence type="ECO:0008006" key="3">
    <source>
        <dbReference type="Google" id="ProtNLM"/>
    </source>
</evidence>
<dbReference type="GeneID" id="90764783"/>
<proteinExistence type="predicted"/>
<reference evidence="1 2" key="1">
    <citation type="submission" date="2019-04" db="EMBL/GenBank/DDBJ databases">
        <title>Whole Genome Sequencing of Pectobacterium punjabense SS95.</title>
        <authorList>
            <person name="Sarfraz S."/>
            <person name="Oulghazi S."/>
            <person name="Roques C."/>
            <person name="Vandecasteele C."/>
            <person name="Faure D."/>
        </authorList>
    </citation>
    <scope>NUCLEOTIDE SEQUENCE [LARGE SCALE GENOMIC DNA]</scope>
    <source>
        <strain evidence="1 2">SS95</strain>
    </source>
</reference>
<organism evidence="1 2">
    <name type="scientific">Pectobacterium punjabense</name>
    <dbReference type="NCBI Taxonomy" id="2108399"/>
    <lineage>
        <taxon>Bacteria</taxon>
        <taxon>Pseudomonadati</taxon>
        <taxon>Pseudomonadota</taxon>
        <taxon>Gammaproteobacteria</taxon>
        <taxon>Enterobacterales</taxon>
        <taxon>Pectobacteriaceae</taxon>
        <taxon>Pectobacterium</taxon>
    </lineage>
</organism>
<sequence>MPRKRISPVTQADVVIKSKRRCPLCVFIDGNETERPGQIAHLNGDNTDDRFENLVWLCLEHHDKFDSTTRQTKNYTEIEVRTYRNKLYEKYEDREFNEEDIKLVRTYLREYSDIFTYILYEYKELAFKIDSNVMQSMSEIRDFWHTNALRSFTPSIREIQDHIANNITGILGIYEISMYDIVGTWVRFDTKNFSHDILNDKKIEVARFVDAIADHYKKLERIALQ</sequence>
<keyword evidence="2" id="KW-1185">Reference proteome</keyword>
<evidence type="ECO:0000313" key="1">
    <source>
        <dbReference type="EMBL" id="QJA21600.1"/>
    </source>
</evidence>
<dbReference type="EMBL" id="CP038498">
    <property type="protein sequence ID" value="QJA21600.1"/>
    <property type="molecule type" value="Genomic_DNA"/>
</dbReference>